<dbReference type="FunFam" id="3.40.50.300:FF:000019">
    <property type="entry name" value="Translation initiation factor IF-2"/>
    <property type="match status" value="1"/>
</dbReference>
<dbReference type="GO" id="GO:0003743">
    <property type="term" value="F:translation initiation factor activity"/>
    <property type="evidence" value="ECO:0007669"/>
    <property type="project" value="UniProtKB-KW"/>
</dbReference>
<dbReference type="SUPFAM" id="SSF52156">
    <property type="entry name" value="Initiation factor IF2/eIF5b, domain 3"/>
    <property type="match status" value="1"/>
</dbReference>
<name>A0AAD8L5P9_TARER</name>
<keyword evidence="5" id="KW-0648">Protein biosynthesis</keyword>
<dbReference type="FunFam" id="3.40.50.10050:FF:000001">
    <property type="entry name" value="Translation initiation factor IF-2"/>
    <property type="match status" value="1"/>
</dbReference>
<feature type="domain" description="Tr-type G" evidence="12">
    <location>
        <begin position="194"/>
        <end position="364"/>
    </location>
</feature>
<evidence type="ECO:0000256" key="9">
    <source>
        <dbReference type="ARBA" id="ARBA00025162"/>
    </source>
</evidence>
<evidence type="ECO:0000256" key="10">
    <source>
        <dbReference type="ARBA" id="ARBA00044200"/>
    </source>
</evidence>
<dbReference type="InterPro" id="IPR000178">
    <property type="entry name" value="TF_IF2_bacterial-like"/>
</dbReference>
<evidence type="ECO:0000256" key="7">
    <source>
        <dbReference type="ARBA" id="ARBA00023128"/>
    </source>
</evidence>
<dbReference type="InterPro" id="IPR009000">
    <property type="entry name" value="Transl_B-barrel_sf"/>
</dbReference>
<dbReference type="InterPro" id="IPR036925">
    <property type="entry name" value="TIF_IF2_dom3_sf"/>
</dbReference>
<evidence type="ECO:0000313" key="13">
    <source>
        <dbReference type="EMBL" id="KAK1436154.1"/>
    </source>
</evidence>
<comment type="similarity">
    <text evidence="2">Belongs to the TRAFAC class translation factor GTPase superfamily. Classic translation factor GTPase family. IF-2 subfamily.</text>
</comment>
<feature type="region of interest" description="Disordered" evidence="11">
    <location>
        <begin position="88"/>
        <end position="118"/>
    </location>
</feature>
<dbReference type="CDD" id="cd01887">
    <property type="entry name" value="IF2_eIF5B"/>
    <property type="match status" value="1"/>
</dbReference>
<dbReference type="EMBL" id="JAUHHV010000001">
    <property type="protein sequence ID" value="KAK1436154.1"/>
    <property type="molecule type" value="Genomic_DNA"/>
</dbReference>
<dbReference type="PANTHER" id="PTHR43381:SF20">
    <property type="entry name" value="TRANSLATION INITIATION FACTOR IF-2, MITOCHONDRIAL"/>
    <property type="match status" value="1"/>
</dbReference>
<feature type="compositionally biased region" description="Acidic residues" evidence="11">
    <location>
        <begin position="494"/>
        <end position="504"/>
    </location>
</feature>
<evidence type="ECO:0000256" key="6">
    <source>
        <dbReference type="ARBA" id="ARBA00022946"/>
    </source>
</evidence>
<evidence type="ECO:0000256" key="1">
    <source>
        <dbReference type="ARBA" id="ARBA00004173"/>
    </source>
</evidence>
<dbReference type="GO" id="GO:0005525">
    <property type="term" value="F:GTP binding"/>
    <property type="evidence" value="ECO:0007669"/>
    <property type="project" value="UniProtKB-KW"/>
</dbReference>
<dbReference type="GO" id="GO:0005739">
    <property type="term" value="C:mitochondrion"/>
    <property type="evidence" value="ECO:0007669"/>
    <property type="project" value="UniProtKB-SubCell"/>
</dbReference>
<dbReference type="InterPro" id="IPR015760">
    <property type="entry name" value="TIF_IF2"/>
</dbReference>
<evidence type="ECO:0000256" key="11">
    <source>
        <dbReference type="SAM" id="MobiDB-lite"/>
    </source>
</evidence>
<dbReference type="NCBIfam" id="TIGR00231">
    <property type="entry name" value="small_GTP"/>
    <property type="match status" value="1"/>
</dbReference>
<dbReference type="PANTHER" id="PTHR43381">
    <property type="entry name" value="TRANSLATION INITIATION FACTOR IF-2-RELATED"/>
    <property type="match status" value="1"/>
</dbReference>
<sequence length="731" mass="78990">MAWRELGKKSIHASVSRILTSKAFRDTSLRSRLLSSSVGHGRGYASNSSLSVDGPLSFLRSRFLVRHFHASQELLARRNEDIVGLQKPKKGKFKKKPTKGTPPVEAPYVPPKLQKNAKSSPDKTVEIFEGITTLELAKRCGQSVTTLQNILVNVGEKVESEFDPLGIDIAELIAMEVGVNVKRLYSYEGSVVLPRAPVVTVMGHVDHGKTSLLDALRQTSVAAKEAGGITQHVGAFVVGMPSGASITFLDTPGHAAFSAMRARGAAVTDIVVLVVAADDGVMPQTIEAMSHAKSADVPIVVAINKCDKPASDPERVKVQLASEGLPLEEMGGDVQVVEVSAVTKKGLDKLEEALLLQAELMELKARVDGAAQAYVVEARIDRGRGPLVTALVKAGTLVCGQHVAVGTEWGKIRAIRDTAGKLTGKATPAMPVEIEGLKGLPMAGDDIIVVDTEERARMLSAGRKKKLERDRLRKLDEENKLEQERRRQKKEDQENNPDSEPIEEEPIRVELPIIVKGDVQGTVQAVTDSLKTLNSPQVFVNIIHIGVGAIGQSDLDLAQATGACIVGFNVRPPPNSLSLAAAQANIKIKIHRVIYHLLEDIGNFIVEKAPGTFETEVAGEAQVLNIFELKGRSKTKGTDVKIAGCRVMDGHVSRSCTMRLLRSGEVMFEGCCVSLKREAQDVETVQKGSECGLVLRDCFDFQIGDVIQCLHQVNKKPKFISSESGAVRIEC</sequence>
<dbReference type="CDD" id="cd03702">
    <property type="entry name" value="IF2_mtIF2_II"/>
    <property type="match status" value="1"/>
</dbReference>
<dbReference type="Pfam" id="PF00009">
    <property type="entry name" value="GTP_EFTU"/>
    <property type="match status" value="1"/>
</dbReference>
<feature type="compositionally biased region" description="Basic and acidic residues" evidence="11">
    <location>
        <begin position="479"/>
        <end position="493"/>
    </location>
</feature>
<dbReference type="InterPro" id="IPR000795">
    <property type="entry name" value="T_Tr_GTP-bd_dom"/>
</dbReference>
<evidence type="ECO:0000256" key="4">
    <source>
        <dbReference type="ARBA" id="ARBA00022741"/>
    </source>
</evidence>
<dbReference type="FunFam" id="2.40.30.10:FF:000008">
    <property type="entry name" value="Translation initiation factor IF-2"/>
    <property type="match status" value="1"/>
</dbReference>
<dbReference type="InterPro" id="IPR005225">
    <property type="entry name" value="Small_GTP-bd"/>
</dbReference>
<evidence type="ECO:0000259" key="12">
    <source>
        <dbReference type="PROSITE" id="PS51722"/>
    </source>
</evidence>
<evidence type="ECO:0000256" key="5">
    <source>
        <dbReference type="ARBA" id="ARBA00022917"/>
    </source>
</evidence>
<dbReference type="HAMAP" id="MF_00100_B">
    <property type="entry name" value="IF_2_B"/>
    <property type="match status" value="1"/>
</dbReference>
<reference evidence="13" key="1">
    <citation type="journal article" date="2023" name="bioRxiv">
        <title>Improved chromosome-level genome assembly for marigold (Tagetes erecta).</title>
        <authorList>
            <person name="Jiang F."/>
            <person name="Yuan L."/>
            <person name="Wang S."/>
            <person name="Wang H."/>
            <person name="Xu D."/>
            <person name="Wang A."/>
            <person name="Fan W."/>
        </authorList>
    </citation>
    <scope>NUCLEOTIDE SEQUENCE</scope>
    <source>
        <strain evidence="13">WSJ</strain>
        <tissue evidence="13">Leaf</tissue>
    </source>
</reference>
<keyword evidence="8" id="KW-0342">GTP-binding</keyword>
<comment type="subcellular location">
    <subcellularLocation>
        <location evidence="1">Mitochondrion</location>
    </subcellularLocation>
</comment>
<keyword evidence="14" id="KW-1185">Reference proteome</keyword>
<dbReference type="Gene3D" id="3.40.50.10050">
    <property type="entry name" value="Translation initiation factor IF- 2, domain 3"/>
    <property type="match status" value="1"/>
</dbReference>
<dbReference type="CDD" id="cd03692">
    <property type="entry name" value="mtIF2_IVc"/>
    <property type="match status" value="1"/>
</dbReference>
<dbReference type="SUPFAM" id="SSF52540">
    <property type="entry name" value="P-loop containing nucleoside triphosphate hydrolases"/>
    <property type="match status" value="1"/>
</dbReference>
<feature type="region of interest" description="Disordered" evidence="11">
    <location>
        <begin position="479"/>
        <end position="504"/>
    </location>
</feature>
<organism evidence="13 14">
    <name type="scientific">Tagetes erecta</name>
    <name type="common">African marigold</name>
    <dbReference type="NCBI Taxonomy" id="13708"/>
    <lineage>
        <taxon>Eukaryota</taxon>
        <taxon>Viridiplantae</taxon>
        <taxon>Streptophyta</taxon>
        <taxon>Embryophyta</taxon>
        <taxon>Tracheophyta</taxon>
        <taxon>Spermatophyta</taxon>
        <taxon>Magnoliopsida</taxon>
        <taxon>eudicotyledons</taxon>
        <taxon>Gunneridae</taxon>
        <taxon>Pentapetalae</taxon>
        <taxon>asterids</taxon>
        <taxon>campanulids</taxon>
        <taxon>Asterales</taxon>
        <taxon>Asteraceae</taxon>
        <taxon>Asteroideae</taxon>
        <taxon>Heliantheae alliance</taxon>
        <taxon>Tageteae</taxon>
        <taxon>Tagetes</taxon>
    </lineage>
</organism>
<comment type="caution">
    <text evidence="13">The sequence shown here is derived from an EMBL/GenBank/DDBJ whole genome shotgun (WGS) entry which is preliminary data.</text>
</comment>
<dbReference type="InterPro" id="IPR023115">
    <property type="entry name" value="TIF_IF2_dom3"/>
</dbReference>
<keyword evidence="6" id="KW-0809">Transit peptide</keyword>
<evidence type="ECO:0000256" key="3">
    <source>
        <dbReference type="ARBA" id="ARBA00022540"/>
    </source>
</evidence>
<proteinExistence type="inferred from homology"/>
<dbReference type="AlphaFoldDB" id="A0AAD8L5P9"/>
<dbReference type="Gene3D" id="3.40.50.300">
    <property type="entry name" value="P-loop containing nucleotide triphosphate hydrolases"/>
    <property type="match status" value="1"/>
</dbReference>
<keyword evidence="3" id="KW-0396">Initiation factor</keyword>
<accession>A0AAD8L5P9</accession>
<dbReference type="InterPro" id="IPR053905">
    <property type="entry name" value="EF-G-like_DII"/>
</dbReference>
<dbReference type="Pfam" id="PF22042">
    <property type="entry name" value="EF-G_D2"/>
    <property type="match status" value="1"/>
</dbReference>
<dbReference type="SUPFAM" id="SSF50447">
    <property type="entry name" value="Translation proteins"/>
    <property type="match status" value="2"/>
</dbReference>
<gene>
    <name evidence="13" type="ORF">QVD17_01930</name>
</gene>
<dbReference type="InterPro" id="IPR044145">
    <property type="entry name" value="IF2_II"/>
</dbReference>
<dbReference type="Pfam" id="PF11987">
    <property type="entry name" value="IF-2"/>
    <property type="match status" value="1"/>
</dbReference>
<dbReference type="Gene3D" id="2.40.30.10">
    <property type="entry name" value="Translation factors"/>
    <property type="match status" value="2"/>
</dbReference>
<keyword evidence="4" id="KW-0547">Nucleotide-binding</keyword>
<evidence type="ECO:0000256" key="8">
    <source>
        <dbReference type="ARBA" id="ARBA00023134"/>
    </source>
</evidence>
<evidence type="ECO:0000256" key="2">
    <source>
        <dbReference type="ARBA" id="ARBA00007733"/>
    </source>
</evidence>
<dbReference type="PROSITE" id="PS51722">
    <property type="entry name" value="G_TR_2"/>
    <property type="match status" value="1"/>
</dbReference>
<keyword evidence="7" id="KW-0496">Mitochondrion</keyword>
<protein>
    <recommendedName>
        <fullName evidence="10">Translation initiation factor IF-2, mitochondrial</fullName>
    </recommendedName>
</protein>
<dbReference type="GO" id="GO:0003924">
    <property type="term" value="F:GTPase activity"/>
    <property type="evidence" value="ECO:0007669"/>
    <property type="project" value="InterPro"/>
</dbReference>
<feature type="compositionally biased region" description="Basic residues" evidence="11">
    <location>
        <begin position="88"/>
        <end position="98"/>
    </location>
</feature>
<dbReference type="Proteomes" id="UP001229421">
    <property type="component" value="Unassembled WGS sequence"/>
</dbReference>
<evidence type="ECO:0000313" key="14">
    <source>
        <dbReference type="Proteomes" id="UP001229421"/>
    </source>
</evidence>
<dbReference type="InterPro" id="IPR027417">
    <property type="entry name" value="P-loop_NTPase"/>
</dbReference>
<comment type="function">
    <text evidence="9">One of the essential components for the initiation of protein synthesis. Protects formylmethionyl-tRNA from spontaneous hydrolysis and promotes its binding to the 30S ribosomal subunits. Also involved in the hydrolysis of GTP during the formation of the 70S ribosomal complex.</text>
</comment>
<dbReference type="NCBIfam" id="TIGR00487">
    <property type="entry name" value="IF-2"/>
    <property type="match status" value="1"/>
</dbReference>